<dbReference type="RefSeq" id="XP_012895777.1">
    <property type="nucleotide sequence ID" value="XM_013040323.1"/>
</dbReference>
<name>D8M0Z0_BLAHO</name>
<reference evidence="7" key="1">
    <citation type="submission" date="2010-02" db="EMBL/GenBank/DDBJ databases">
        <title>Sequencing and annotation of the Blastocystis hominis genome.</title>
        <authorList>
            <person name="Wincker P."/>
        </authorList>
    </citation>
    <scope>NUCLEOTIDE SEQUENCE</scope>
    <source>
        <strain evidence="7">Singapore isolate B</strain>
    </source>
</reference>
<evidence type="ECO:0000256" key="5">
    <source>
        <dbReference type="ARBA" id="ARBA00023242"/>
    </source>
</evidence>
<dbReference type="InterPro" id="IPR026541">
    <property type="entry name" value="MRG_dom"/>
</dbReference>
<evidence type="ECO:0000256" key="1">
    <source>
        <dbReference type="ARBA" id="ARBA00004123"/>
    </source>
</evidence>
<dbReference type="GO" id="GO:0006355">
    <property type="term" value="P:regulation of DNA-templated transcription"/>
    <property type="evidence" value="ECO:0007669"/>
    <property type="project" value="InterPro"/>
</dbReference>
<gene>
    <name evidence="7" type="ORF">GSBLH_T00001849001</name>
</gene>
<accession>D8M0Z0</accession>
<dbReference type="AlphaFoldDB" id="D8M0Z0"/>
<keyword evidence="2" id="KW-0156">Chromatin regulator</keyword>
<keyword evidence="3" id="KW-0805">Transcription regulation</keyword>
<dbReference type="PROSITE" id="PS51640">
    <property type="entry name" value="MRG"/>
    <property type="match status" value="1"/>
</dbReference>
<dbReference type="EMBL" id="FN668644">
    <property type="protein sequence ID" value="CBK21729.2"/>
    <property type="molecule type" value="Genomic_DNA"/>
</dbReference>
<proteinExistence type="predicted"/>
<comment type="subcellular location">
    <subcellularLocation>
        <location evidence="1">Nucleus</location>
    </subcellularLocation>
</comment>
<keyword evidence="8" id="KW-1185">Reference proteome</keyword>
<dbReference type="GeneID" id="24919074"/>
<evidence type="ECO:0000313" key="8">
    <source>
        <dbReference type="Proteomes" id="UP000008312"/>
    </source>
</evidence>
<keyword evidence="4" id="KW-0804">Transcription</keyword>
<keyword evidence="5" id="KW-0539">Nucleus</keyword>
<dbReference type="GO" id="GO:0005634">
    <property type="term" value="C:nucleus"/>
    <property type="evidence" value="ECO:0007669"/>
    <property type="project" value="UniProtKB-SubCell"/>
</dbReference>
<evidence type="ECO:0000256" key="3">
    <source>
        <dbReference type="ARBA" id="ARBA00023015"/>
    </source>
</evidence>
<dbReference type="GO" id="GO:0000123">
    <property type="term" value="C:histone acetyltransferase complex"/>
    <property type="evidence" value="ECO:0007669"/>
    <property type="project" value="TreeGrafter"/>
</dbReference>
<evidence type="ECO:0000256" key="4">
    <source>
        <dbReference type="ARBA" id="ARBA00023163"/>
    </source>
</evidence>
<organism evidence="7">
    <name type="scientific">Blastocystis hominis</name>
    <dbReference type="NCBI Taxonomy" id="12968"/>
    <lineage>
        <taxon>Eukaryota</taxon>
        <taxon>Sar</taxon>
        <taxon>Stramenopiles</taxon>
        <taxon>Bigyra</taxon>
        <taxon>Opalozoa</taxon>
        <taxon>Opalinata</taxon>
        <taxon>Blastocystidae</taxon>
        <taxon>Blastocystis</taxon>
    </lineage>
</organism>
<dbReference type="InterPro" id="IPR008676">
    <property type="entry name" value="MRG"/>
</dbReference>
<protein>
    <recommendedName>
        <fullName evidence="6">MRG domain-containing protein</fullName>
    </recommendedName>
</protein>
<dbReference type="Gene3D" id="1.10.274.30">
    <property type="entry name" value="MRG domain"/>
    <property type="match status" value="1"/>
</dbReference>
<dbReference type="InParanoid" id="D8M0Z0"/>
<evidence type="ECO:0000256" key="2">
    <source>
        <dbReference type="ARBA" id="ARBA00022853"/>
    </source>
</evidence>
<dbReference type="Pfam" id="PF05712">
    <property type="entry name" value="MRG"/>
    <property type="match status" value="1"/>
</dbReference>
<dbReference type="Proteomes" id="UP000008312">
    <property type="component" value="Unassembled WGS sequence"/>
</dbReference>
<dbReference type="PANTHER" id="PTHR10880">
    <property type="entry name" value="MORTALITY FACTOR 4-LIKE PROTEIN"/>
    <property type="match status" value="1"/>
</dbReference>
<feature type="domain" description="MRG" evidence="6">
    <location>
        <begin position="11"/>
        <end position="109"/>
    </location>
</feature>
<dbReference type="OrthoDB" id="124855at2759"/>
<dbReference type="PANTHER" id="PTHR10880:SF15">
    <property type="entry name" value="MSL COMPLEX SUBUNIT 3"/>
    <property type="match status" value="1"/>
</dbReference>
<dbReference type="InterPro" id="IPR038217">
    <property type="entry name" value="MRG_C_sf"/>
</dbReference>
<evidence type="ECO:0000313" key="7">
    <source>
        <dbReference type="EMBL" id="CBK21729.2"/>
    </source>
</evidence>
<dbReference type="GO" id="GO:0006325">
    <property type="term" value="P:chromatin organization"/>
    <property type="evidence" value="ECO:0007669"/>
    <property type="project" value="UniProtKB-KW"/>
</dbReference>
<sequence>MHSVETPSHELQVVCSSLLQYFDKFFTGRLLYKPEVRQLRSVLHNKEFRPPSAIYGPEHFLRLLFQYPQLVVHTDINENTTVIICEVLNQLFKYLESHSEIFLSMDQYSSSWVFA</sequence>
<evidence type="ECO:0000259" key="6">
    <source>
        <dbReference type="Pfam" id="PF05712"/>
    </source>
</evidence>